<evidence type="ECO:0000313" key="8">
    <source>
        <dbReference type="Proteomes" id="UP001165121"/>
    </source>
</evidence>
<dbReference type="PROSITE" id="PS00107">
    <property type="entry name" value="PROTEIN_KINASE_ATP"/>
    <property type="match status" value="1"/>
</dbReference>
<dbReference type="GO" id="GO:0005524">
    <property type="term" value="F:ATP binding"/>
    <property type="evidence" value="ECO:0007669"/>
    <property type="project" value="UniProtKB-UniRule"/>
</dbReference>
<dbReference type="InterPro" id="IPR017441">
    <property type="entry name" value="Protein_kinase_ATP_BS"/>
</dbReference>
<dbReference type="PANTHER" id="PTHR44207:SF2">
    <property type="entry name" value="REPEAT PROTEIN, PUTATIVE-RELATED"/>
    <property type="match status" value="1"/>
</dbReference>
<dbReference type="GO" id="GO:0004674">
    <property type="term" value="F:protein serine/threonine kinase activity"/>
    <property type="evidence" value="ECO:0007669"/>
    <property type="project" value="UniProtKB-KW"/>
</dbReference>
<feature type="repeat" description="ANK" evidence="4">
    <location>
        <begin position="69"/>
        <end position="102"/>
    </location>
</feature>
<dbReference type="InterPro" id="IPR000719">
    <property type="entry name" value="Prot_kinase_dom"/>
</dbReference>
<reference evidence="7" key="1">
    <citation type="submission" date="2023-04" db="EMBL/GenBank/DDBJ databases">
        <title>Phytophthora fragariaefolia NBRC 109709.</title>
        <authorList>
            <person name="Ichikawa N."/>
            <person name="Sato H."/>
            <person name="Tonouchi N."/>
        </authorList>
    </citation>
    <scope>NUCLEOTIDE SEQUENCE</scope>
    <source>
        <strain evidence="7">NBRC 109709</strain>
    </source>
</reference>
<keyword evidence="1" id="KW-0418">Kinase</keyword>
<protein>
    <submittedName>
        <fullName evidence="7">Unnamed protein product</fullName>
    </submittedName>
</protein>
<dbReference type="PANTHER" id="PTHR44207">
    <property type="entry name" value="SURFACE ANTIGEN BSPA-LIKE-RELATED"/>
    <property type="match status" value="1"/>
</dbReference>
<keyword evidence="4" id="KW-0040">ANK repeat</keyword>
<dbReference type="InterPro" id="IPR011009">
    <property type="entry name" value="Kinase-like_dom_sf"/>
</dbReference>
<evidence type="ECO:0000313" key="7">
    <source>
        <dbReference type="EMBL" id="GMF38971.1"/>
    </source>
</evidence>
<dbReference type="InterPro" id="IPR036770">
    <property type="entry name" value="Ankyrin_rpt-contain_sf"/>
</dbReference>
<keyword evidence="1" id="KW-0723">Serine/threonine-protein kinase</keyword>
<dbReference type="Gene3D" id="1.10.510.10">
    <property type="entry name" value="Transferase(Phosphotransferase) domain 1"/>
    <property type="match status" value="2"/>
</dbReference>
<dbReference type="PROSITE" id="PS50011">
    <property type="entry name" value="PROTEIN_KINASE_DOM"/>
    <property type="match status" value="2"/>
</dbReference>
<name>A0A9W7CUD4_9STRA</name>
<evidence type="ECO:0000259" key="6">
    <source>
        <dbReference type="PROSITE" id="PS50011"/>
    </source>
</evidence>
<evidence type="ECO:0000256" key="2">
    <source>
        <dbReference type="ARBA" id="ARBA00022741"/>
    </source>
</evidence>
<comment type="caution">
    <text evidence="7">The sequence shown here is derived from an EMBL/GenBank/DDBJ whole genome shotgun (WGS) entry which is preliminary data.</text>
</comment>
<keyword evidence="8" id="KW-1185">Reference proteome</keyword>
<dbReference type="EMBL" id="BSXT01001126">
    <property type="protein sequence ID" value="GMF38971.1"/>
    <property type="molecule type" value="Genomic_DNA"/>
</dbReference>
<dbReference type="SUPFAM" id="SSF56112">
    <property type="entry name" value="Protein kinase-like (PK-like)"/>
    <property type="match status" value="2"/>
</dbReference>
<dbReference type="InterPro" id="IPR002110">
    <property type="entry name" value="Ankyrin_rpt"/>
</dbReference>
<feature type="domain" description="Protein kinase" evidence="6">
    <location>
        <begin position="1009"/>
        <end position="1296"/>
    </location>
</feature>
<dbReference type="Pfam" id="PF07714">
    <property type="entry name" value="PK_Tyr_Ser-Thr"/>
    <property type="match status" value="1"/>
</dbReference>
<keyword evidence="1" id="KW-0808">Transferase</keyword>
<organism evidence="7 8">
    <name type="scientific">Phytophthora fragariaefolia</name>
    <dbReference type="NCBI Taxonomy" id="1490495"/>
    <lineage>
        <taxon>Eukaryota</taxon>
        <taxon>Sar</taxon>
        <taxon>Stramenopiles</taxon>
        <taxon>Oomycota</taxon>
        <taxon>Peronosporomycetes</taxon>
        <taxon>Peronosporales</taxon>
        <taxon>Peronosporaceae</taxon>
        <taxon>Phytophthora</taxon>
    </lineage>
</organism>
<dbReference type="Proteomes" id="UP001165121">
    <property type="component" value="Unassembled WGS sequence"/>
</dbReference>
<accession>A0A9W7CUD4</accession>
<gene>
    <name evidence="7" type="ORF">Pfra01_001142500</name>
</gene>
<dbReference type="PROSITE" id="PS00109">
    <property type="entry name" value="PROTEIN_KINASE_TYR"/>
    <property type="match status" value="1"/>
</dbReference>
<evidence type="ECO:0000256" key="3">
    <source>
        <dbReference type="ARBA" id="ARBA00022840"/>
    </source>
</evidence>
<proteinExistence type="predicted"/>
<feature type="binding site" evidence="5">
    <location>
        <position position="1036"/>
    </location>
    <ligand>
        <name>ATP</name>
        <dbReference type="ChEBI" id="CHEBI:30616"/>
    </ligand>
</feature>
<dbReference type="PROSITE" id="PS50088">
    <property type="entry name" value="ANK_REPEAT"/>
    <property type="match status" value="3"/>
</dbReference>
<dbReference type="InterPro" id="IPR001245">
    <property type="entry name" value="Ser-Thr/Tyr_kinase_cat_dom"/>
</dbReference>
<sequence length="1436" mass="158445">MSWVGFREGAEIAGAAEAGDLAKVQDLVQRYEGVSVGEALQKVAQNGRLDIARFLVEEVGVDVNDKDFIGMTALGVAAEKGHLDIVRFLAEEHGADVGAEDMNRATALVKAAAHGHLDVVRLLTERCGADVDATDKDGNTALVKATEYGHFDVTRFLAEHGASVNAGDIVGYTALMWAAVNGSMDMVRLLVDEFGADVNLKVWNEDTVLLVAASRGQLGIVRFLVEEQGVDVNYHNYKGYTAVMKAVEGGHIDVVRFLADKHGSTVDGRFDDGHTALIKAAWNGHADVVSYLVDEHGADVAKDGETALNGATYHGHMAVVRLLVAEYGVHANTKNSKALMYAADRGDMIMVRFLAEDHNADVNAKDDDGNTALMGAADKGHLDIVRFLVEQLGAIVNAKNNDGDTAMMMASVKGHIDIVRFLAKQRSTDVNTKDNNECTALMKATANSRIHIVRLLANECDADVNVRAVNGTTAARLAADRGLHDIQRILTPLLSRSDDSGNNEPVNGVGISSTQHLSSAIPPSEVELTIFSQKDSIGGDFQAKWLDADAAVKLYIPDVAHSTFEKEVRQWQRLRHPNVTKMYGACDVGTHLQFFVCEYASQGSLREHIVLSSPENRTVWKYLHEAAMGLEYLHEQGIVYGDLRCSNILIGADNLAKLSNFGLMTSTRVSSDVFKGTMHWQSPEILEGKSPSYESDVFSLGMCILEAVTGEKPWGDREEMDLKECISRWHPESMYDEISISYPPVSTPEDPRCPDDDARDLVWHMCTNDPYKRASLSSVVFKLERLAIQESSRLSQTKVGPANPFDDSEFEELKEAWVKLQTCMVDCDNAEYSQAFADLKVIFDHMVTSSHYPTLFVRLHALATDLYRIVNMSSEQAQMMRLSSTRATTGSLYAFRWRVKSLLASLGVSANLARNTDVSLQQQQSKQIELFISGVADTFLVLQELTSVEERTVFLRTLSGELKSPLGKYTSYQRGVIKKAFDDIARELDTANVSMIAPEWFIPWYQLLVDEWDCLGEGAYGGVYRAKWLDSDVVVKRVILAGSRGAQDLTTTFSSLSASVEPSDTNDQINAAKRIEALAMFRREAEIWFGFNHPHVVRLFGACHVGRPFFVCEYATNGTLVSYLRKHPDDLWSRLHEAALGIQYLHARGVVHGDLKGNNIVIGRDLKAKVTDFGLSSLASSETEVVVSGAWNWVAPELFDGVHRPTFASDMYSLGMCIVEALRIVEAVKSNKHLRSCLPWRVADRLAVRHNATDGKLPSRPTICEDSQWKLVTQMCALDPEKRIKISTVVDKLARLATISAAGQSSDMAPTPNSNAVSWKGVTEEIAAARQMLAQLQDGRSTQGETISQYVSMWRRFERARARIDSNQSDDCRASFCSLVCDAKESTAKLQDMDGSLISHAQATMRCYALGRVLSKLYDAYFIEHEEVEPGEEPDQ</sequence>
<feature type="repeat" description="ANK" evidence="4">
    <location>
        <begin position="368"/>
        <end position="390"/>
    </location>
</feature>
<dbReference type="Gene3D" id="3.30.200.20">
    <property type="entry name" value="Phosphorylase Kinase, domain 1"/>
    <property type="match status" value="2"/>
</dbReference>
<keyword evidence="3 5" id="KW-0067">ATP-binding</keyword>
<evidence type="ECO:0000256" key="4">
    <source>
        <dbReference type="PROSITE-ProRule" id="PRU00023"/>
    </source>
</evidence>
<dbReference type="PROSITE" id="PS00108">
    <property type="entry name" value="PROTEIN_KINASE_ST"/>
    <property type="match status" value="1"/>
</dbReference>
<feature type="domain" description="Protein kinase" evidence="6">
    <location>
        <begin position="526"/>
        <end position="786"/>
    </location>
</feature>
<dbReference type="Pfam" id="PF12796">
    <property type="entry name" value="Ank_2"/>
    <property type="match status" value="5"/>
</dbReference>
<dbReference type="SUPFAM" id="SSF48403">
    <property type="entry name" value="Ankyrin repeat"/>
    <property type="match status" value="2"/>
</dbReference>
<dbReference type="InterPro" id="IPR008266">
    <property type="entry name" value="Tyr_kinase_AS"/>
</dbReference>
<evidence type="ECO:0000256" key="1">
    <source>
        <dbReference type="ARBA" id="ARBA00022527"/>
    </source>
</evidence>
<keyword evidence="2 5" id="KW-0547">Nucleotide-binding</keyword>
<dbReference type="SMART" id="SM00248">
    <property type="entry name" value="ANK"/>
    <property type="match status" value="13"/>
</dbReference>
<dbReference type="Gene3D" id="1.25.40.20">
    <property type="entry name" value="Ankyrin repeat-containing domain"/>
    <property type="match status" value="5"/>
</dbReference>
<dbReference type="OrthoDB" id="111909at2759"/>
<dbReference type="PROSITE" id="PS50297">
    <property type="entry name" value="ANK_REP_REGION"/>
    <property type="match status" value="2"/>
</dbReference>
<feature type="repeat" description="ANK" evidence="4">
    <location>
        <begin position="137"/>
        <end position="169"/>
    </location>
</feature>
<dbReference type="Pfam" id="PF00069">
    <property type="entry name" value="Pkinase"/>
    <property type="match status" value="1"/>
</dbReference>
<dbReference type="SMART" id="SM00220">
    <property type="entry name" value="S_TKc"/>
    <property type="match status" value="2"/>
</dbReference>
<evidence type="ECO:0000256" key="5">
    <source>
        <dbReference type="PROSITE-ProRule" id="PRU10141"/>
    </source>
</evidence>
<dbReference type="InterPro" id="IPR008271">
    <property type="entry name" value="Ser/Thr_kinase_AS"/>
</dbReference>